<gene>
    <name evidence="7" type="ORF">BGZ80_005027</name>
</gene>
<dbReference type="OrthoDB" id="331699at2759"/>
<evidence type="ECO:0000256" key="2">
    <source>
        <dbReference type="ARBA" id="ARBA00022737"/>
    </source>
</evidence>
<keyword evidence="4" id="KW-0809">Transit peptide</keyword>
<dbReference type="EMBL" id="JAAAID010000250">
    <property type="protein sequence ID" value="KAG0019949.1"/>
    <property type="molecule type" value="Genomic_DNA"/>
</dbReference>
<keyword evidence="3" id="KW-0378">Hydrolase</keyword>
<comment type="caution">
    <text evidence="7">The sequence shown here is derived from an EMBL/GenBank/DDBJ whole genome shotgun (WGS) entry which is preliminary data.</text>
</comment>
<evidence type="ECO:0000256" key="5">
    <source>
        <dbReference type="SAM" id="MobiDB-lite"/>
    </source>
</evidence>
<dbReference type="GO" id="GO:0047617">
    <property type="term" value="F:fatty acyl-CoA hydrolase activity"/>
    <property type="evidence" value="ECO:0007669"/>
    <property type="project" value="TreeGrafter"/>
</dbReference>
<comment type="similarity">
    <text evidence="1">Belongs to the acyl coenzyme A hydrolase family.</text>
</comment>
<evidence type="ECO:0000259" key="6">
    <source>
        <dbReference type="PROSITE" id="PS51770"/>
    </source>
</evidence>
<sequence length="256" mass="28104">MQRFSCPSSSSISSSLTRVSRSRSTGVVRSKAVIASVLWRDFNRNNTLYFSTSTSHARQDDKKPGSNDMLDEIGTSMHNKSKPTIITAAGIDPSSMSASAASTASAEGNKVFTVRPVTSWIDKLAQMHGSPTLSADPIKKYEKRDLILKTMHDSYTEIILPFAKDKALLEEYINFGGHVRHGKIMEDLDALAGAISYKHCDDGKTNSQPIIIVTAAVDRIDFLRPFGVRDLRLSGHVTFVGYSSMEGKEGPLFLQQ</sequence>
<dbReference type="InterPro" id="IPR006683">
    <property type="entry name" value="Thioestr_dom"/>
</dbReference>
<feature type="domain" description="HotDog ACOT-type" evidence="6">
    <location>
        <begin position="149"/>
        <end position="256"/>
    </location>
</feature>
<keyword evidence="8" id="KW-1185">Reference proteome</keyword>
<evidence type="ECO:0000313" key="8">
    <source>
        <dbReference type="Proteomes" id="UP000703661"/>
    </source>
</evidence>
<dbReference type="InterPro" id="IPR029069">
    <property type="entry name" value="HotDog_dom_sf"/>
</dbReference>
<dbReference type="InterPro" id="IPR033120">
    <property type="entry name" value="HOTDOG_ACOT"/>
</dbReference>
<evidence type="ECO:0000256" key="3">
    <source>
        <dbReference type="ARBA" id="ARBA00022801"/>
    </source>
</evidence>
<keyword evidence="2" id="KW-0677">Repeat</keyword>
<dbReference type="GO" id="GO:0005739">
    <property type="term" value="C:mitochondrion"/>
    <property type="evidence" value="ECO:0007669"/>
    <property type="project" value="TreeGrafter"/>
</dbReference>
<dbReference type="CDD" id="cd03442">
    <property type="entry name" value="BFIT_BACH"/>
    <property type="match status" value="1"/>
</dbReference>
<evidence type="ECO:0000256" key="1">
    <source>
        <dbReference type="ARBA" id="ARBA00010458"/>
    </source>
</evidence>
<feature type="region of interest" description="Disordered" evidence="5">
    <location>
        <begin position="52"/>
        <end position="76"/>
    </location>
</feature>
<dbReference type="GO" id="GO:0006637">
    <property type="term" value="P:acyl-CoA metabolic process"/>
    <property type="evidence" value="ECO:0007669"/>
    <property type="project" value="TreeGrafter"/>
</dbReference>
<evidence type="ECO:0000256" key="4">
    <source>
        <dbReference type="ARBA" id="ARBA00022946"/>
    </source>
</evidence>
<dbReference type="Pfam" id="PF03061">
    <property type="entry name" value="4HBT"/>
    <property type="match status" value="1"/>
</dbReference>
<protein>
    <recommendedName>
        <fullName evidence="6">HotDog ACOT-type domain-containing protein</fullName>
    </recommendedName>
</protein>
<reference evidence="7" key="1">
    <citation type="journal article" date="2020" name="Fungal Divers.">
        <title>Resolving the Mortierellaceae phylogeny through synthesis of multi-gene phylogenetics and phylogenomics.</title>
        <authorList>
            <person name="Vandepol N."/>
            <person name="Liber J."/>
            <person name="Desiro A."/>
            <person name="Na H."/>
            <person name="Kennedy M."/>
            <person name="Barry K."/>
            <person name="Grigoriev I.V."/>
            <person name="Miller A.N."/>
            <person name="O'Donnell K."/>
            <person name="Stajich J.E."/>
            <person name="Bonito G."/>
        </authorList>
    </citation>
    <scope>NUCLEOTIDE SEQUENCE</scope>
    <source>
        <strain evidence="7">NRRL 2769</strain>
    </source>
</reference>
<dbReference type="AlphaFoldDB" id="A0A9P6T2J0"/>
<dbReference type="Gene3D" id="3.10.129.10">
    <property type="entry name" value="Hotdog Thioesterase"/>
    <property type="match status" value="1"/>
</dbReference>
<proteinExistence type="inferred from homology"/>
<evidence type="ECO:0000313" key="7">
    <source>
        <dbReference type="EMBL" id="KAG0019949.1"/>
    </source>
</evidence>
<dbReference type="PANTHER" id="PTHR12655">
    <property type="entry name" value="ACYL-COA THIOESTERASE"/>
    <property type="match status" value="1"/>
</dbReference>
<dbReference type="Proteomes" id="UP000703661">
    <property type="component" value="Unassembled WGS sequence"/>
</dbReference>
<dbReference type="PANTHER" id="PTHR12655:SF0">
    <property type="entry name" value="ACYL-COENZYME A THIOESTERASE 9, MITOCHONDRIAL"/>
    <property type="match status" value="1"/>
</dbReference>
<organism evidence="7 8">
    <name type="scientific">Entomortierella chlamydospora</name>
    <dbReference type="NCBI Taxonomy" id="101097"/>
    <lineage>
        <taxon>Eukaryota</taxon>
        <taxon>Fungi</taxon>
        <taxon>Fungi incertae sedis</taxon>
        <taxon>Mucoromycota</taxon>
        <taxon>Mortierellomycotina</taxon>
        <taxon>Mortierellomycetes</taxon>
        <taxon>Mortierellales</taxon>
        <taxon>Mortierellaceae</taxon>
        <taxon>Entomortierella</taxon>
    </lineage>
</organism>
<dbReference type="SUPFAM" id="SSF54637">
    <property type="entry name" value="Thioesterase/thiol ester dehydrase-isomerase"/>
    <property type="match status" value="1"/>
</dbReference>
<accession>A0A9P6T2J0</accession>
<dbReference type="PROSITE" id="PS51770">
    <property type="entry name" value="HOTDOG_ACOT"/>
    <property type="match status" value="1"/>
</dbReference>
<name>A0A9P6T2J0_9FUNG</name>
<feature type="region of interest" description="Disordered" evidence="5">
    <location>
        <begin position="1"/>
        <end position="21"/>
    </location>
</feature>